<accession>A0A2Y8ZSM7</accession>
<evidence type="ECO:0000313" key="1">
    <source>
        <dbReference type="EMBL" id="SSA34466.1"/>
    </source>
</evidence>
<keyword evidence="2" id="KW-1185">Reference proteome</keyword>
<dbReference type="OrthoDB" id="5238987at2"/>
<sequence>MSTVDASGAIHGSDGKFAGHIASEPASSVALAEPLAPNAREAEIKTVLERVHTTVQARVQSLYAAHEAAGGRVDIDTVRGEEHVRWTDTDGNLWRQTTPADPDAFDDYDIGLPVETFDRQPTAWIMRDGAVVRQETDPRTGALMPFITNAAEGGTHTRYLASNADEFTDSDGKFHRSGGKAAWISADSVEWYEHGVSHRDRSDGPQQIDADGQCSYYELGHYIPASELAPDLLARHGVRLDPQDGNLYVEAVADDPDCDLMNMYAEGDL</sequence>
<dbReference type="RefSeq" id="WP_109685081.1">
    <property type="nucleotide sequence ID" value="NZ_QGDN01000001.1"/>
</dbReference>
<dbReference type="AlphaFoldDB" id="A0A2Y8ZSM7"/>
<dbReference type="Proteomes" id="UP000250028">
    <property type="component" value="Unassembled WGS sequence"/>
</dbReference>
<evidence type="ECO:0000313" key="2">
    <source>
        <dbReference type="Proteomes" id="UP000250028"/>
    </source>
</evidence>
<name>A0A2Y8ZSM7_9MICO</name>
<organism evidence="1 2">
    <name type="scientific">Branchiibius hedensis</name>
    <dbReference type="NCBI Taxonomy" id="672460"/>
    <lineage>
        <taxon>Bacteria</taxon>
        <taxon>Bacillati</taxon>
        <taxon>Actinomycetota</taxon>
        <taxon>Actinomycetes</taxon>
        <taxon>Micrococcales</taxon>
        <taxon>Dermacoccaceae</taxon>
        <taxon>Branchiibius</taxon>
    </lineage>
</organism>
<reference evidence="2" key="1">
    <citation type="submission" date="2016-10" db="EMBL/GenBank/DDBJ databases">
        <authorList>
            <person name="Varghese N."/>
            <person name="Submissions S."/>
        </authorList>
    </citation>
    <scope>NUCLEOTIDE SEQUENCE [LARGE SCALE GENOMIC DNA]</scope>
    <source>
        <strain evidence="2">DSM 22951</strain>
    </source>
</reference>
<proteinExistence type="predicted"/>
<dbReference type="EMBL" id="UESZ01000001">
    <property type="protein sequence ID" value="SSA34466.1"/>
    <property type="molecule type" value="Genomic_DNA"/>
</dbReference>
<gene>
    <name evidence="1" type="ORF">SAMN04489750_1789</name>
</gene>
<protein>
    <submittedName>
        <fullName evidence="1">Uncharacterized protein</fullName>
    </submittedName>
</protein>